<evidence type="ECO:0000313" key="9">
    <source>
        <dbReference type="Proteomes" id="UP000525416"/>
    </source>
</evidence>
<comment type="subcellular location">
    <subcellularLocation>
        <location evidence="1">Membrane</location>
    </subcellularLocation>
</comment>
<comment type="caution">
    <text evidence="8">The sequence shown here is derived from an EMBL/GenBank/DDBJ whole genome shotgun (WGS) entry which is preliminary data.</text>
</comment>
<dbReference type="PANTHER" id="PTHR12080:SF56">
    <property type="entry name" value="NATURAL KILLER CELL RECEPTOR 2B4"/>
    <property type="match status" value="1"/>
</dbReference>
<feature type="region of interest" description="Disordered" evidence="5">
    <location>
        <begin position="309"/>
        <end position="331"/>
    </location>
</feature>
<dbReference type="AlphaFoldDB" id="A0A7L1JRM0"/>
<evidence type="ECO:0000259" key="7">
    <source>
        <dbReference type="Pfam" id="PF07686"/>
    </source>
</evidence>
<keyword evidence="3 6" id="KW-0472">Membrane</keyword>
<dbReference type="Gene3D" id="2.60.40.10">
    <property type="entry name" value="Immunoglobulins"/>
    <property type="match status" value="2"/>
</dbReference>
<keyword evidence="6" id="KW-1133">Transmembrane helix</keyword>
<dbReference type="GO" id="GO:0042288">
    <property type="term" value="F:MHC class I protein binding"/>
    <property type="evidence" value="ECO:0007669"/>
    <property type="project" value="TreeGrafter"/>
</dbReference>
<reference evidence="8 9" key="1">
    <citation type="submission" date="2019-09" db="EMBL/GenBank/DDBJ databases">
        <title>Bird 10,000 Genomes (B10K) Project - Family phase.</title>
        <authorList>
            <person name="Zhang G."/>
        </authorList>
    </citation>
    <scope>NUCLEOTIDE SEQUENCE [LARGE SCALE GENOMIC DNA]</scope>
    <source>
        <strain evidence="8">B10K-DU-002-16</strain>
        <tissue evidence="8">Muscle</tissue>
    </source>
</reference>
<sequence>SALGSPECREQAVSAGGELWLLPEKPPQGWVMVVWRVRLDTGPQQRILSAEKDKDAQVMDGPFSGRALFQQENLSLRISRVRMADSGVYQAEFEDAAGAVIPLCFRVWVWEPVPQPRLETRVLQWEQDRCSLSLLCTVPGTNANVSYSWSCSGDPLGALEHQPQLHLQVLGDANATVCRCNASNPVSWGTASTDLAAACRHAASGLFDIVPLWAVAVSLLLALVIAIAVTCYRWRKRKEDNLAGHVELSMTVYEEVGKAQTGQDPPRNGTSEAAVGGNTIYAVITKAQGPSRPPEPESSTIYALIQPSRKVRLPRCSRSAPQSPSLKKKRLDPALVSTAYVEVTGTGPVRR</sequence>
<dbReference type="OrthoDB" id="9835793at2759"/>
<feature type="domain" description="Immunoglobulin V-set" evidence="7">
    <location>
        <begin position="34"/>
        <end position="90"/>
    </location>
</feature>
<dbReference type="GO" id="GO:0002323">
    <property type="term" value="P:natural killer cell activation involved in immune response"/>
    <property type="evidence" value="ECO:0007669"/>
    <property type="project" value="TreeGrafter"/>
</dbReference>
<evidence type="ECO:0000256" key="5">
    <source>
        <dbReference type="SAM" id="MobiDB-lite"/>
    </source>
</evidence>
<name>A0A7L1JRM0_RYNNI</name>
<keyword evidence="9" id="KW-1185">Reference proteome</keyword>
<evidence type="ECO:0000256" key="3">
    <source>
        <dbReference type="ARBA" id="ARBA00023136"/>
    </source>
</evidence>
<evidence type="ECO:0000313" key="8">
    <source>
        <dbReference type="EMBL" id="NXN53455.1"/>
    </source>
</evidence>
<dbReference type="InterPro" id="IPR036179">
    <property type="entry name" value="Ig-like_dom_sf"/>
</dbReference>
<evidence type="ECO:0000256" key="6">
    <source>
        <dbReference type="SAM" id="Phobius"/>
    </source>
</evidence>
<dbReference type="EMBL" id="VXBH01003606">
    <property type="protein sequence ID" value="NXN53455.1"/>
    <property type="molecule type" value="Genomic_DNA"/>
</dbReference>
<dbReference type="InterPro" id="IPR013106">
    <property type="entry name" value="Ig_V-set"/>
</dbReference>
<dbReference type="GO" id="GO:0009897">
    <property type="term" value="C:external side of plasma membrane"/>
    <property type="evidence" value="ECO:0007669"/>
    <property type="project" value="TreeGrafter"/>
</dbReference>
<keyword evidence="4" id="KW-0325">Glycoprotein</keyword>
<protein>
    <submittedName>
        <fullName evidence="8">CD244 protein</fullName>
    </submittedName>
</protein>
<feature type="transmembrane region" description="Helical" evidence="6">
    <location>
        <begin position="210"/>
        <end position="232"/>
    </location>
</feature>
<dbReference type="Pfam" id="PF07686">
    <property type="entry name" value="V-set"/>
    <property type="match status" value="1"/>
</dbReference>
<organism evidence="8 9">
    <name type="scientific">Rynchops niger</name>
    <name type="common">Black skimmer</name>
    <dbReference type="NCBI Taxonomy" id="227184"/>
    <lineage>
        <taxon>Eukaryota</taxon>
        <taxon>Metazoa</taxon>
        <taxon>Chordata</taxon>
        <taxon>Craniata</taxon>
        <taxon>Vertebrata</taxon>
        <taxon>Euteleostomi</taxon>
        <taxon>Archelosauria</taxon>
        <taxon>Archosauria</taxon>
        <taxon>Dinosauria</taxon>
        <taxon>Saurischia</taxon>
        <taxon>Theropoda</taxon>
        <taxon>Coelurosauria</taxon>
        <taxon>Aves</taxon>
        <taxon>Neognathae</taxon>
        <taxon>Neoaves</taxon>
        <taxon>Charadriiformes</taxon>
        <taxon>Laridae</taxon>
        <taxon>Rynchops</taxon>
    </lineage>
</organism>
<evidence type="ECO:0000256" key="2">
    <source>
        <dbReference type="ARBA" id="ARBA00022729"/>
    </source>
</evidence>
<dbReference type="SUPFAM" id="SSF48726">
    <property type="entry name" value="Immunoglobulin"/>
    <property type="match status" value="1"/>
</dbReference>
<accession>A0A7L1JRM0</accession>
<dbReference type="InterPro" id="IPR013783">
    <property type="entry name" value="Ig-like_fold"/>
</dbReference>
<feature type="non-terminal residue" evidence="8">
    <location>
        <position position="351"/>
    </location>
</feature>
<keyword evidence="2" id="KW-0732">Signal</keyword>
<dbReference type="PANTHER" id="PTHR12080">
    <property type="entry name" value="SIGNALING LYMPHOCYTIC ACTIVATION MOLECULE"/>
    <property type="match status" value="1"/>
</dbReference>
<evidence type="ECO:0000256" key="4">
    <source>
        <dbReference type="ARBA" id="ARBA00023180"/>
    </source>
</evidence>
<dbReference type="Proteomes" id="UP000525416">
    <property type="component" value="Unassembled WGS sequence"/>
</dbReference>
<feature type="non-terminal residue" evidence="8">
    <location>
        <position position="1"/>
    </location>
</feature>
<dbReference type="InterPro" id="IPR015631">
    <property type="entry name" value="CD2/SLAM_rcpt"/>
</dbReference>
<proteinExistence type="predicted"/>
<keyword evidence="6" id="KW-0812">Transmembrane</keyword>
<gene>
    <name evidence="8" type="primary">Cd244</name>
    <name evidence="8" type="ORF">RYNNIG_R14749</name>
</gene>
<evidence type="ECO:0000256" key="1">
    <source>
        <dbReference type="ARBA" id="ARBA00004370"/>
    </source>
</evidence>